<proteinExistence type="predicted"/>
<dbReference type="PANTHER" id="PTHR42791:SF1">
    <property type="entry name" value="N-ACETYLTRANSFERASE DOMAIN-CONTAINING PROTEIN"/>
    <property type="match status" value="1"/>
</dbReference>
<dbReference type="InterPro" id="IPR000182">
    <property type="entry name" value="GNAT_dom"/>
</dbReference>
<name>A0ABV2EF66_9CAUL</name>
<dbReference type="CDD" id="cd04301">
    <property type="entry name" value="NAT_SF"/>
    <property type="match status" value="1"/>
</dbReference>
<gene>
    <name evidence="2" type="ORF">ABID41_000770</name>
</gene>
<protein>
    <submittedName>
        <fullName evidence="2">Ribosomal protein S18 acetylase RimI-like enzyme</fullName>
    </submittedName>
</protein>
<keyword evidence="3" id="KW-1185">Reference proteome</keyword>
<dbReference type="Pfam" id="PF00583">
    <property type="entry name" value="Acetyltransf_1"/>
    <property type="match status" value="1"/>
</dbReference>
<evidence type="ECO:0000259" key="1">
    <source>
        <dbReference type="PROSITE" id="PS51186"/>
    </source>
</evidence>
<dbReference type="PROSITE" id="PS51186">
    <property type="entry name" value="GNAT"/>
    <property type="match status" value="1"/>
</dbReference>
<sequence length="215" mass="23484">MTEDEILALRRGADSPVQASARDLAAVADDLAAAFTTDPVFNWFLRADAQHDAARRKLFGMLTAIGLADGEIWRPPAGGAAAIWLPSESLDVPTPLLQELRTLPRILSVTGLSRFSRMSALRAKMDARHPKSPPHAYLWFVGVRPDAQGLGVGSRLLAHGLARIDEQGLPAYLESSSPANVPLYRRYGFEVIEVLKPTPDAPEMWAMWREPHAGA</sequence>
<evidence type="ECO:0000313" key="2">
    <source>
        <dbReference type="EMBL" id="MET3525675.1"/>
    </source>
</evidence>
<dbReference type="RefSeq" id="WP_354297200.1">
    <property type="nucleotide sequence ID" value="NZ_JBEPLU010000001.1"/>
</dbReference>
<feature type="domain" description="N-acetyltransferase" evidence="1">
    <location>
        <begin position="71"/>
        <end position="209"/>
    </location>
</feature>
<dbReference type="InterPro" id="IPR052523">
    <property type="entry name" value="Trichothecene_AcTrans"/>
</dbReference>
<dbReference type="EMBL" id="JBEPLU010000001">
    <property type="protein sequence ID" value="MET3525675.1"/>
    <property type="molecule type" value="Genomic_DNA"/>
</dbReference>
<dbReference type="InterPro" id="IPR016181">
    <property type="entry name" value="Acyl_CoA_acyltransferase"/>
</dbReference>
<reference evidence="2 3" key="1">
    <citation type="submission" date="2024-06" db="EMBL/GenBank/DDBJ databases">
        <title>Genomic Encyclopedia of Type Strains, Phase IV (KMG-IV): sequencing the most valuable type-strain genomes for metagenomic binning, comparative biology and taxonomic classification.</title>
        <authorList>
            <person name="Goeker M."/>
        </authorList>
    </citation>
    <scope>NUCLEOTIDE SEQUENCE [LARGE SCALE GENOMIC DNA]</scope>
    <source>
        <strain evidence="2 3">DSM 17809</strain>
    </source>
</reference>
<accession>A0ABV2EF66</accession>
<evidence type="ECO:0000313" key="3">
    <source>
        <dbReference type="Proteomes" id="UP001549110"/>
    </source>
</evidence>
<dbReference type="Gene3D" id="3.40.630.30">
    <property type="match status" value="1"/>
</dbReference>
<organism evidence="2 3">
    <name type="scientific">Phenylobacterium koreense</name>
    <dbReference type="NCBI Taxonomy" id="266125"/>
    <lineage>
        <taxon>Bacteria</taxon>
        <taxon>Pseudomonadati</taxon>
        <taxon>Pseudomonadota</taxon>
        <taxon>Alphaproteobacteria</taxon>
        <taxon>Caulobacterales</taxon>
        <taxon>Caulobacteraceae</taxon>
        <taxon>Phenylobacterium</taxon>
    </lineage>
</organism>
<dbReference type="Proteomes" id="UP001549110">
    <property type="component" value="Unassembled WGS sequence"/>
</dbReference>
<dbReference type="PANTHER" id="PTHR42791">
    <property type="entry name" value="GNAT FAMILY ACETYLTRANSFERASE"/>
    <property type="match status" value="1"/>
</dbReference>
<comment type="caution">
    <text evidence="2">The sequence shown here is derived from an EMBL/GenBank/DDBJ whole genome shotgun (WGS) entry which is preliminary data.</text>
</comment>
<dbReference type="SUPFAM" id="SSF55729">
    <property type="entry name" value="Acyl-CoA N-acyltransferases (Nat)"/>
    <property type="match status" value="1"/>
</dbReference>